<name>A0A5B7BJU5_DAVIN</name>
<evidence type="ECO:0000313" key="2">
    <source>
        <dbReference type="EMBL" id="MPA68704.1"/>
    </source>
</evidence>
<organism evidence="2">
    <name type="scientific">Davidia involucrata</name>
    <name type="common">Dove tree</name>
    <dbReference type="NCBI Taxonomy" id="16924"/>
    <lineage>
        <taxon>Eukaryota</taxon>
        <taxon>Viridiplantae</taxon>
        <taxon>Streptophyta</taxon>
        <taxon>Embryophyta</taxon>
        <taxon>Tracheophyta</taxon>
        <taxon>Spermatophyta</taxon>
        <taxon>Magnoliopsida</taxon>
        <taxon>eudicotyledons</taxon>
        <taxon>Gunneridae</taxon>
        <taxon>Pentapetalae</taxon>
        <taxon>asterids</taxon>
        <taxon>Cornales</taxon>
        <taxon>Nyssaceae</taxon>
        <taxon>Davidia</taxon>
    </lineage>
</organism>
<dbReference type="PANTHER" id="PTHR47186">
    <property type="entry name" value="LEUCINE-RICH REPEAT-CONTAINING PROTEIN 57"/>
    <property type="match status" value="1"/>
</dbReference>
<dbReference type="InterPro" id="IPR056789">
    <property type="entry name" value="LRR_R13L1-DRL21"/>
</dbReference>
<dbReference type="AlphaFoldDB" id="A0A5B7BJU5"/>
<gene>
    <name evidence="2" type="ORF">Din_038145</name>
</gene>
<evidence type="ECO:0000259" key="1">
    <source>
        <dbReference type="Pfam" id="PF25019"/>
    </source>
</evidence>
<dbReference type="EMBL" id="GHES01038145">
    <property type="protein sequence ID" value="MPA68704.1"/>
    <property type="molecule type" value="Transcribed_RNA"/>
</dbReference>
<dbReference type="Gene3D" id="3.80.10.10">
    <property type="entry name" value="Ribonuclease Inhibitor"/>
    <property type="match status" value="3"/>
</dbReference>
<dbReference type="SUPFAM" id="SSF52058">
    <property type="entry name" value="L domain-like"/>
    <property type="match status" value="1"/>
</dbReference>
<dbReference type="Pfam" id="PF25019">
    <property type="entry name" value="LRR_R13L1-DRL21"/>
    <property type="match status" value="1"/>
</dbReference>
<dbReference type="InterPro" id="IPR032675">
    <property type="entry name" value="LRR_dom_sf"/>
</dbReference>
<reference evidence="2" key="1">
    <citation type="submission" date="2019-08" db="EMBL/GenBank/DDBJ databases">
        <title>Reference gene set and small RNA set construction with multiple tissues from Davidia involucrata Baill.</title>
        <authorList>
            <person name="Yang H."/>
            <person name="Zhou C."/>
            <person name="Li G."/>
            <person name="Wang J."/>
            <person name="Gao P."/>
            <person name="Wang M."/>
            <person name="Wang R."/>
            <person name="Zhao Y."/>
        </authorList>
    </citation>
    <scope>NUCLEOTIDE SEQUENCE</scope>
    <source>
        <tissue evidence="2">Mixed with DoveR01_LX</tissue>
    </source>
</reference>
<feature type="domain" description="R13L1/DRL21-like LRR repeat region" evidence="1">
    <location>
        <begin position="31"/>
        <end position="168"/>
    </location>
</feature>
<protein>
    <submittedName>
        <fullName evidence="2">Putative disease resistance protein RGA3</fullName>
    </submittedName>
</protein>
<accession>A0A5B7BJU5</accession>
<dbReference type="SUPFAM" id="SSF52047">
    <property type="entry name" value="RNI-like"/>
    <property type="match status" value="1"/>
</dbReference>
<sequence length="538" mass="60568">MPLEMPLEMGRLTCLQTLPAFSVGEGRGLRIEELGNLKNLKGQLVICNLEQVSSKEEARRADLSRKASVFQLAFHWRRSEEDDSIKYEEVLEGLQPHPNLKCLTILFFDGYKFPSWVMKMAVRINGESSSLLPLDNLVNIKLSCCNRCEKIPMLGQLQHLRDLELSEMDNVKCIDDLFYGRNDNESSSSGGGNLTTTLFPSLKTLKLLWMGELEEWKEAAGAGVLVEVFPCLEELTISWCHKLTTAPSHFPCLKEFRIEGVHSSLPLTKICVNLTTLTALSIHDMSELTCLLDGLLPNNKCLEKLLISSCSMLTHIVPHVRGCDSYLRSLDINECEKLSNLPDDLHTLSSLKTLGVYSCYNLISFPDLQGLHSLSDLVISDCYKLTCLPEGLGCLTRLNKLEIGPFSKELNSFPSLDGIQHLSVSLRYLTIGGWPHFDTLPEQLQHFTALEDMLLFGFGVEALPEWFGNLSSLERLYLGSFEKLKYLPEAMRRLTKLRGLCISNSPLLKESCIQQSGPEWSKISHIPQIHWTDISNFV</sequence>
<proteinExistence type="predicted"/>
<dbReference type="PANTHER" id="PTHR47186:SF3">
    <property type="entry name" value="OS09G0267800 PROTEIN"/>
    <property type="match status" value="1"/>
</dbReference>